<dbReference type="PANTHER" id="PTHR24120:SF4">
    <property type="entry name" value="GH07239P"/>
    <property type="match status" value="1"/>
</dbReference>
<evidence type="ECO:0000256" key="2">
    <source>
        <dbReference type="SAM" id="MobiDB-lite"/>
    </source>
</evidence>
<dbReference type="PROSITE" id="PS50088">
    <property type="entry name" value="ANK_REPEAT"/>
    <property type="match status" value="2"/>
</dbReference>
<feature type="compositionally biased region" description="Low complexity" evidence="2">
    <location>
        <begin position="194"/>
        <end position="210"/>
    </location>
</feature>
<feature type="compositionally biased region" description="Low complexity" evidence="2">
    <location>
        <begin position="348"/>
        <end position="365"/>
    </location>
</feature>
<dbReference type="EMBL" id="VDLU01000003">
    <property type="protein sequence ID" value="TNJ27829.1"/>
    <property type="molecule type" value="Genomic_DNA"/>
</dbReference>
<dbReference type="PANTHER" id="PTHR24120">
    <property type="entry name" value="GH07239P"/>
    <property type="match status" value="1"/>
</dbReference>
<proteinExistence type="predicted"/>
<gene>
    <name evidence="3" type="ORF">GMRT_12639</name>
</gene>
<sequence length="679" mass="72470">MAVSDFGWFSAIKQRNFDVVAQNISSHARCLDPEGNTGLMLAVLRRDVGLVELLAPHEYGIANARGETALIMAVRAGFVEGVQALARLEARFKSRDGLPPLHIAVQRDDPACIRLLLPYSADQLSTAGESALDVAVTGHKLSAALCLLSDSGMYGPDDVTRAVALANSAGDYELAGRLQAWLASYLSSMGQGQASTAGSGNPPAPAAYAADRARTPPVGGLSGSQAPAGGHPISPHVAPYNPTASARSPRMRQSTLPGAGSGTGASASRYPASAGGVMTGNVSRQDETISKFQLTPNPLSGQPRTGQPLRSTEMEATLFARPPGTDAFEYLRFKKCLAEAETRPASRAVSRSSSALTTTLNRSNSGYKRSGSRGNRLAASIANPPHERLAYPTTNALAQSATAYRTAGTPERSGGFYDSRTLRPTTHYYNLNVVGGTQLQNYSYVDALPDQRRTHARYGPIAGYDAPNVERSCISTAIYERAPADDVAFGQFKDPSLTDLMKGAKLGKLSLVQARAAEQAMLRSATGRTALIYAAQRNFVALVEVLRTHEARAYDDLGYTALMYAAAFGHRDCVQELVDFEAGYQRELDGATALMAAAANGHAACVRILAPAEAGISAQNGTTALMLAIKYNRTECVQILLPYELGAGGDSWRLLEEFCITYGREEYLADIRYHLRYVQ</sequence>
<dbReference type="SMART" id="SM00248">
    <property type="entry name" value="ANK"/>
    <property type="match status" value="7"/>
</dbReference>
<keyword evidence="4" id="KW-1185">Reference proteome</keyword>
<feature type="region of interest" description="Disordered" evidence="2">
    <location>
        <begin position="348"/>
        <end position="375"/>
    </location>
</feature>
<dbReference type="Pfam" id="PF00023">
    <property type="entry name" value="Ank"/>
    <property type="match status" value="1"/>
</dbReference>
<dbReference type="Proteomes" id="UP000315496">
    <property type="component" value="Chromosome 3"/>
</dbReference>
<dbReference type="Gene3D" id="1.25.40.20">
    <property type="entry name" value="Ankyrin repeat-containing domain"/>
    <property type="match status" value="2"/>
</dbReference>
<organism evidence="3 4">
    <name type="scientific">Giardia muris</name>
    <dbReference type="NCBI Taxonomy" id="5742"/>
    <lineage>
        <taxon>Eukaryota</taxon>
        <taxon>Metamonada</taxon>
        <taxon>Diplomonadida</taxon>
        <taxon>Hexamitidae</taxon>
        <taxon>Giardiinae</taxon>
        <taxon>Giardia</taxon>
    </lineage>
</organism>
<comment type="caution">
    <text evidence="3">The sequence shown here is derived from an EMBL/GenBank/DDBJ whole genome shotgun (WGS) entry which is preliminary data.</text>
</comment>
<dbReference type="SUPFAM" id="SSF48403">
    <property type="entry name" value="Ankyrin repeat"/>
    <property type="match status" value="2"/>
</dbReference>
<dbReference type="InterPro" id="IPR036770">
    <property type="entry name" value="Ankyrin_rpt-contain_sf"/>
</dbReference>
<accession>A0A4Z1T5M5</accession>
<feature type="repeat" description="ANK" evidence="1">
    <location>
        <begin position="589"/>
        <end position="621"/>
    </location>
</feature>
<feature type="region of interest" description="Disordered" evidence="2">
    <location>
        <begin position="192"/>
        <end position="280"/>
    </location>
</feature>
<dbReference type="InterPro" id="IPR002110">
    <property type="entry name" value="Ankyrin_rpt"/>
</dbReference>
<dbReference type="AlphaFoldDB" id="A0A4Z1T5M5"/>
<evidence type="ECO:0000313" key="4">
    <source>
        <dbReference type="Proteomes" id="UP000315496"/>
    </source>
</evidence>
<reference evidence="3 4" key="1">
    <citation type="submission" date="2019-05" db="EMBL/GenBank/DDBJ databases">
        <title>The compact genome of Giardia muris reveals important steps in the evolution of intestinal protozoan parasites.</title>
        <authorList>
            <person name="Xu F."/>
            <person name="Jimenez-Gonzalez A."/>
            <person name="Einarsson E."/>
            <person name="Astvaldsson A."/>
            <person name="Peirasmaki D."/>
            <person name="Eckmann L."/>
            <person name="Andersson J.O."/>
            <person name="Svard S.G."/>
            <person name="Jerlstrom-Hultqvist J."/>
        </authorList>
    </citation>
    <scope>NUCLEOTIDE SEQUENCE [LARGE SCALE GENOMIC DNA]</scope>
    <source>
        <strain evidence="3 4">Roberts-Thomson</strain>
    </source>
</reference>
<evidence type="ECO:0000313" key="3">
    <source>
        <dbReference type="EMBL" id="TNJ27829.1"/>
    </source>
</evidence>
<evidence type="ECO:0000256" key="1">
    <source>
        <dbReference type="PROSITE-ProRule" id="PRU00023"/>
    </source>
</evidence>
<name>A0A4Z1T5M5_GIAMU</name>
<dbReference type="VEuPathDB" id="GiardiaDB:GMRT_12639"/>
<dbReference type="OrthoDB" id="539213at2759"/>
<protein>
    <submittedName>
        <fullName evidence="3">Ankyrin repeat protein 1</fullName>
    </submittedName>
</protein>
<dbReference type="Pfam" id="PF12796">
    <property type="entry name" value="Ank_2"/>
    <property type="match status" value="3"/>
</dbReference>
<feature type="repeat" description="ANK" evidence="1">
    <location>
        <begin position="96"/>
        <end position="122"/>
    </location>
</feature>
<keyword evidence="1" id="KW-0040">ANK repeat</keyword>
<dbReference type="PROSITE" id="PS50297">
    <property type="entry name" value="ANK_REP_REGION"/>
    <property type="match status" value="1"/>
</dbReference>
<feature type="compositionally biased region" description="Polar residues" evidence="2">
    <location>
        <begin position="242"/>
        <end position="256"/>
    </location>
</feature>